<name>A0A8J7HK46_9CYAN</name>
<dbReference type="AlphaFoldDB" id="A0A8J7HK46"/>
<gene>
    <name evidence="3" type="ORF">I8751_17765</name>
</gene>
<evidence type="ECO:0000313" key="3">
    <source>
        <dbReference type="EMBL" id="MBH8554181.1"/>
    </source>
</evidence>
<proteinExistence type="predicted"/>
<comment type="caution">
    <text evidence="3">The sequence shown here is derived from an EMBL/GenBank/DDBJ whole genome shotgun (WGS) entry which is preliminary data.</text>
</comment>
<feature type="domain" description="Response regulatory" evidence="2">
    <location>
        <begin position="4"/>
        <end position="129"/>
    </location>
</feature>
<dbReference type="InterPro" id="IPR011006">
    <property type="entry name" value="CheY-like_superfamily"/>
</dbReference>
<evidence type="ECO:0000256" key="1">
    <source>
        <dbReference type="PROSITE-ProRule" id="PRU00169"/>
    </source>
</evidence>
<dbReference type="EMBL" id="JAECZB010000062">
    <property type="protein sequence ID" value="MBH8554181.1"/>
    <property type="molecule type" value="Genomic_DNA"/>
</dbReference>
<dbReference type="InterPro" id="IPR052893">
    <property type="entry name" value="TCS_response_regulator"/>
</dbReference>
<keyword evidence="4" id="KW-1185">Reference proteome</keyword>
<dbReference type="PROSITE" id="PS50110">
    <property type="entry name" value="RESPONSE_REGULATORY"/>
    <property type="match status" value="1"/>
</dbReference>
<sequence>MPIEVLLVEDNPGDAQLTRIALEDSKISVNLNVVEDGVEAMAFLRKQEKYARVPHPDIVLLDLNLPRKDGREVLAEIKTDPTLKRIPVVVLTTSQAEEDILKAYNLAANCYITKPVDFDQFVKIVQSIEDFWFAIVKLPPE</sequence>
<evidence type="ECO:0000259" key="2">
    <source>
        <dbReference type="PROSITE" id="PS50110"/>
    </source>
</evidence>
<dbReference type="Pfam" id="PF00072">
    <property type="entry name" value="Response_reg"/>
    <property type="match status" value="1"/>
</dbReference>
<feature type="modified residue" description="4-aspartylphosphate" evidence="1">
    <location>
        <position position="62"/>
    </location>
</feature>
<organism evidence="3 4">
    <name type="scientific">Atlanticothrix silvestris CENA357</name>
    <dbReference type="NCBI Taxonomy" id="1725252"/>
    <lineage>
        <taxon>Bacteria</taxon>
        <taxon>Bacillati</taxon>
        <taxon>Cyanobacteriota</taxon>
        <taxon>Cyanophyceae</taxon>
        <taxon>Nostocales</taxon>
        <taxon>Nodulariaceae</taxon>
        <taxon>Atlanticothrix</taxon>
        <taxon>Atlanticothrix silvestris</taxon>
    </lineage>
</organism>
<protein>
    <submittedName>
        <fullName evidence="3">Response regulator</fullName>
    </submittedName>
</protein>
<evidence type="ECO:0000313" key="4">
    <source>
        <dbReference type="Proteomes" id="UP000599391"/>
    </source>
</evidence>
<dbReference type="PANTHER" id="PTHR44520">
    <property type="entry name" value="RESPONSE REGULATOR RCP1-RELATED"/>
    <property type="match status" value="1"/>
</dbReference>
<dbReference type="GO" id="GO:0000160">
    <property type="term" value="P:phosphorelay signal transduction system"/>
    <property type="evidence" value="ECO:0007669"/>
    <property type="project" value="InterPro"/>
</dbReference>
<accession>A0A8J7HK46</accession>
<dbReference type="SMART" id="SM00448">
    <property type="entry name" value="REC"/>
    <property type="match status" value="1"/>
</dbReference>
<dbReference type="SUPFAM" id="SSF52172">
    <property type="entry name" value="CheY-like"/>
    <property type="match status" value="1"/>
</dbReference>
<reference evidence="3 4" key="1">
    <citation type="journal article" date="2021" name="Int. J. Syst. Evol. Microbiol.">
        <title>Amazonocrinis nigriterrae gen. nov., sp. nov., Atlanticothrix silvestris gen. nov., sp. nov. and Dendronalium phyllosphericum gen. nov., sp. nov., nostocacean cyanobacteria from Brazilian environments.</title>
        <authorList>
            <person name="Alvarenga D.O."/>
            <person name="Andreote A.P.D."/>
            <person name="Branco L.H.Z."/>
            <person name="Delbaje E."/>
            <person name="Cruz R.B."/>
            <person name="Varani A.M."/>
            <person name="Fiore M.F."/>
        </authorList>
    </citation>
    <scope>NUCLEOTIDE SEQUENCE [LARGE SCALE GENOMIC DNA]</scope>
    <source>
        <strain evidence="3 4">CENA357</strain>
    </source>
</reference>
<dbReference type="InterPro" id="IPR001789">
    <property type="entry name" value="Sig_transdc_resp-reg_receiver"/>
</dbReference>
<dbReference type="PANTHER" id="PTHR44520:SF2">
    <property type="entry name" value="RESPONSE REGULATOR RCP1"/>
    <property type="match status" value="1"/>
</dbReference>
<dbReference type="Gene3D" id="3.40.50.2300">
    <property type="match status" value="1"/>
</dbReference>
<dbReference type="RefSeq" id="WP_214440424.1">
    <property type="nucleotide sequence ID" value="NZ_JAECZB010000062.1"/>
</dbReference>
<dbReference type="CDD" id="cd17557">
    <property type="entry name" value="REC_Rcp-like"/>
    <property type="match status" value="1"/>
</dbReference>
<dbReference type="Proteomes" id="UP000599391">
    <property type="component" value="Unassembled WGS sequence"/>
</dbReference>
<keyword evidence="1" id="KW-0597">Phosphoprotein</keyword>